<dbReference type="AlphaFoldDB" id="A0A6J6QVC9"/>
<sequence length="60" mass="6485">MSPGPAVLLGNIGKRIELRGSNCPIRRFDANHLVVATLALAIDAIGQSEHFEHVFFNLAS</sequence>
<organism evidence="1">
    <name type="scientific">freshwater metagenome</name>
    <dbReference type="NCBI Taxonomy" id="449393"/>
    <lineage>
        <taxon>unclassified sequences</taxon>
        <taxon>metagenomes</taxon>
        <taxon>ecological metagenomes</taxon>
    </lineage>
</organism>
<protein>
    <submittedName>
        <fullName evidence="1">Unannotated protein</fullName>
    </submittedName>
</protein>
<accession>A0A6J6QVC9</accession>
<reference evidence="1" key="1">
    <citation type="submission" date="2020-05" db="EMBL/GenBank/DDBJ databases">
        <authorList>
            <person name="Chiriac C."/>
            <person name="Salcher M."/>
            <person name="Ghai R."/>
            <person name="Kavagutti S V."/>
        </authorList>
    </citation>
    <scope>NUCLEOTIDE SEQUENCE</scope>
</reference>
<dbReference type="EMBL" id="CAEZXS010000257">
    <property type="protein sequence ID" value="CAB4714712.1"/>
    <property type="molecule type" value="Genomic_DNA"/>
</dbReference>
<evidence type="ECO:0000313" key="1">
    <source>
        <dbReference type="EMBL" id="CAB4714712.1"/>
    </source>
</evidence>
<evidence type="ECO:0000313" key="2">
    <source>
        <dbReference type="EMBL" id="CAB5039159.1"/>
    </source>
</evidence>
<dbReference type="EMBL" id="CAFBPW010000238">
    <property type="protein sequence ID" value="CAB5039159.1"/>
    <property type="molecule type" value="Genomic_DNA"/>
</dbReference>
<gene>
    <name evidence="1" type="ORF">UFOPK2582_01611</name>
    <name evidence="2" type="ORF">UFOPK4173_01643</name>
</gene>
<proteinExistence type="predicted"/>
<name>A0A6J6QVC9_9ZZZZ</name>